<dbReference type="InterPro" id="IPR021377">
    <property type="entry name" value="DUF3006"/>
</dbReference>
<protein>
    <submittedName>
        <fullName evidence="2">DUF3006 domain-containing protein</fullName>
    </submittedName>
</protein>
<evidence type="ECO:0000313" key="3">
    <source>
        <dbReference type="Proteomes" id="UP001596312"/>
    </source>
</evidence>
<name>A0ABD5V0T0_9EURY</name>
<proteinExistence type="predicted"/>
<gene>
    <name evidence="2" type="ORF">ACFQGH_05820</name>
</gene>
<dbReference type="Pfam" id="PF11213">
    <property type="entry name" value="DUF3006"/>
    <property type="match status" value="1"/>
</dbReference>
<feature type="compositionally biased region" description="Basic and acidic residues" evidence="1">
    <location>
        <begin position="64"/>
        <end position="90"/>
    </location>
</feature>
<evidence type="ECO:0000313" key="2">
    <source>
        <dbReference type="EMBL" id="MFC6904714.1"/>
    </source>
</evidence>
<accession>A0ABD5V0T0</accession>
<feature type="region of interest" description="Disordered" evidence="1">
    <location>
        <begin position="62"/>
        <end position="90"/>
    </location>
</feature>
<dbReference type="RefSeq" id="WP_340603229.1">
    <property type="nucleotide sequence ID" value="NZ_JBBMXV010000002.1"/>
</dbReference>
<comment type="caution">
    <text evidence="2">The sequence shown here is derived from an EMBL/GenBank/DDBJ whole genome shotgun (WGS) entry which is preliminary data.</text>
</comment>
<organism evidence="2 3">
    <name type="scientific">Halalkalicoccus tibetensis</name>
    <dbReference type="NCBI Taxonomy" id="175632"/>
    <lineage>
        <taxon>Archaea</taxon>
        <taxon>Methanobacteriati</taxon>
        <taxon>Methanobacteriota</taxon>
        <taxon>Stenosarchaea group</taxon>
        <taxon>Halobacteria</taxon>
        <taxon>Halobacteriales</taxon>
        <taxon>Halococcaceae</taxon>
        <taxon>Halalkalicoccus</taxon>
    </lineage>
</organism>
<reference evidence="2 3" key="1">
    <citation type="journal article" date="2019" name="Int. J. Syst. Evol. Microbiol.">
        <title>The Global Catalogue of Microorganisms (GCM) 10K type strain sequencing project: providing services to taxonomists for standard genome sequencing and annotation.</title>
        <authorList>
            <consortium name="The Broad Institute Genomics Platform"/>
            <consortium name="The Broad Institute Genome Sequencing Center for Infectious Disease"/>
            <person name="Wu L."/>
            <person name="Ma J."/>
        </authorList>
    </citation>
    <scope>NUCLEOTIDE SEQUENCE [LARGE SCALE GENOMIC DNA]</scope>
    <source>
        <strain evidence="2 3">CGMCC 1.3240</strain>
    </source>
</reference>
<evidence type="ECO:0000256" key="1">
    <source>
        <dbReference type="SAM" id="MobiDB-lite"/>
    </source>
</evidence>
<dbReference type="EMBL" id="JBHSXQ010000002">
    <property type="protein sequence ID" value="MFC6904714.1"/>
    <property type="molecule type" value="Genomic_DNA"/>
</dbReference>
<keyword evidence="3" id="KW-1185">Reference proteome</keyword>
<dbReference type="Proteomes" id="UP001596312">
    <property type="component" value="Unassembled WGS sequence"/>
</dbReference>
<sequence length="90" mass="10251">MSDGTYTATVDRIEEGIAVCLLESEGEVIDERRLDAGELPDDCGEGTVLEIELRNDEVVALTPDRGESERRRERAQSRFDRLSRRPDEER</sequence>
<dbReference type="AlphaFoldDB" id="A0ABD5V0T0"/>